<proteinExistence type="predicted"/>
<dbReference type="Proteomes" id="UP001596207">
    <property type="component" value="Unassembled WGS sequence"/>
</dbReference>
<reference evidence="2" key="1">
    <citation type="journal article" date="2019" name="Int. J. Syst. Evol. Microbiol.">
        <title>The Global Catalogue of Microorganisms (GCM) 10K type strain sequencing project: providing services to taxonomists for standard genome sequencing and annotation.</title>
        <authorList>
            <consortium name="The Broad Institute Genomics Platform"/>
            <consortium name="The Broad Institute Genome Sequencing Center for Infectious Disease"/>
            <person name="Wu L."/>
            <person name="Ma J."/>
        </authorList>
    </citation>
    <scope>NUCLEOTIDE SEQUENCE [LARGE SCALE GENOMIC DNA]</scope>
    <source>
        <strain evidence="2">CGMCC 4.7173</strain>
    </source>
</reference>
<comment type="caution">
    <text evidence="1">The sequence shown here is derived from an EMBL/GenBank/DDBJ whole genome shotgun (WGS) entry which is preliminary data.</text>
</comment>
<accession>A0ABW1HKF8</accession>
<gene>
    <name evidence="1" type="ORF">ACFPZ4_04435</name>
</gene>
<evidence type="ECO:0000313" key="1">
    <source>
        <dbReference type="EMBL" id="MFC5940724.1"/>
    </source>
</evidence>
<organism evidence="1 2">
    <name type="scientific">Micromonospora harpali</name>
    <dbReference type="NCBI Taxonomy" id="1490225"/>
    <lineage>
        <taxon>Bacteria</taxon>
        <taxon>Bacillati</taxon>
        <taxon>Actinomycetota</taxon>
        <taxon>Actinomycetes</taxon>
        <taxon>Micromonosporales</taxon>
        <taxon>Micromonosporaceae</taxon>
        <taxon>Micromonospora</taxon>
    </lineage>
</organism>
<sequence>MLDERLAALLSSAIARVRRINYVQPGGLREGDEGPIELKLENGAVFRLESGSDGESLRLCVGEWRDPFAEPLSAENRVFVARSGKWVAFDVSRESGYQRLIGQQLRDLSLLVEGGKIVGAELLFGAMALRVAVRADELLVELRDDD</sequence>
<name>A0ABW1HKF8_9ACTN</name>
<evidence type="ECO:0000313" key="2">
    <source>
        <dbReference type="Proteomes" id="UP001596207"/>
    </source>
</evidence>
<protein>
    <submittedName>
        <fullName evidence="1">Uncharacterized protein</fullName>
    </submittedName>
</protein>
<dbReference type="RefSeq" id="WP_353900508.1">
    <property type="nucleotide sequence ID" value="NZ_CP158970.1"/>
</dbReference>
<dbReference type="EMBL" id="JBHSQQ010000012">
    <property type="protein sequence ID" value="MFC5940724.1"/>
    <property type="molecule type" value="Genomic_DNA"/>
</dbReference>
<keyword evidence="2" id="KW-1185">Reference proteome</keyword>